<dbReference type="Pfam" id="PF07715">
    <property type="entry name" value="Plug"/>
    <property type="match status" value="1"/>
</dbReference>
<evidence type="ECO:0000313" key="14">
    <source>
        <dbReference type="Proteomes" id="UP000199532"/>
    </source>
</evidence>
<dbReference type="STRING" id="408657.SAMN04487995_4904"/>
<evidence type="ECO:0000259" key="12">
    <source>
        <dbReference type="Pfam" id="PF07715"/>
    </source>
</evidence>
<dbReference type="PANTHER" id="PTHR32552">
    <property type="entry name" value="FERRICHROME IRON RECEPTOR-RELATED"/>
    <property type="match status" value="1"/>
</dbReference>
<keyword evidence="5 11" id="KW-0812">Transmembrane</keyword>
<evidence type="ECO:0000256" key="1">
    <source>
        <dbReference type="ARBA" id="ARBA00004571"/>
    </source>
</evidence>
<evidence type="ECO:0000256" key="2">
    <source>
        <dbReference type="ARBA" id="ARBA00022448"/>
    </source>
</evidence>
<keyword evidence="6" id="KW-0732">Signal</keyword>
<evidence type="ECO:0000256" key="3">
    <source>
        <dbReference type="ARBA" id="ARBA00022452"/>
    </source>
</evidence>
<dbReference type="SUPFAM" id="SSF56935">
    <property type="entry name" value="Porins"/>
    <property type="match status" value="1"/>
</dbReference>
<dbReference type="InterPro" id="IPR037066">
    <property type="entry name" value="Plug_dom_sf"/>
</dbReference>
<dbReference type="NCBIfam" id="TIGR04057">
    <property type="entry name" value="SusC_RagA_signa"/>
    <property type="match status" value="1"/>
</dbReference>
<dbReference type="InterPro" id="IPR036942">
    <property type="entry name" value="Beta-barrel_TonB_sf"/>
</dbReference>
<dbReference type="Pfam" id="PF13715">
    <property type="entry name" value="CarbopepD_reg_2"/>
    <property type="match status" value="1"/>
</dbReference>
<keyword evidence="2 11" id="KW-0813">Transport</keyword>
<dbReference type="EMBL" id="FNXY01000008">
    <property type="protein sequence ID" value="SEJ47930.1"/>
    <property type="molecule type" value="Genomic_DNA"/>
</dbReference>
<dbReference type="RefSeq" id="WP_229209755.1">
    <property type="nucleotide sequence ID" value="NZ_FNXY01000008.1"/>
</dbReference>
<dbReference type="InterPro" id="IPR023996">
    <property type="entry name" value="TonB-dep_OMP_SusC/RagA"/>
</dbReference>
<keyword evidence="7" id="KW-0408">Iron</keyword>
<proteinExistence type="inferred from homology"/>
<reference evidence="13 14" key="1">
    <citation type="submission" date="2016-10" db="EMBL/GenBank/DDBJ databases">
        <authorList>
            <person name="de Groot N.N."/>
        </authorList>
    </citation>
    <scope>NUCLEOTIDE SEQUENCE [LARGE SCALE GENOMIC DNA]</scope>
    <source>
        <strain evidence="13 14">DSM 19938</strain>
    </source>
</reference>
<dbReference type="Proteomes" id="UP000199532">
    <property type="component" value="Unassembled WGS sequence"/>
</dbReference>
<keyword evidence="4" id="KW-0410">Iron transport</keyword>
<dbReference type="InterPro" id="IPR012910">
    <property type="entry name" value="Plug_dom"/>
</dbReference>
<dbReference type="InterPro" id="IPR008969">
    <property type="entry name" value="CarboxyPept-like_regulatory"/>
</dbReference>
<dbReference type="GO" id="GO:0015344">
    <property type="term" value="F:siderophore uptake transmembrane transporter activity"/>
    <property type="evidence" value="ECO:0007669"/>
    <property type="project" value="TreeGrafter"/>
</dbReference>
<feature type="domain" description="TonB-dependent receptor plug" evidence="12">
    <location>
        <begin position="248"/>
        <end position="364"/>
    </location>
</feature>
<comment type="similarity">
    <text evidence="11">Belongs to the TonB-dependent receptor family.</text>
</comment>
<keyword evidence="8" id="KW-0406">Ion transport</keyword>
<evidence type="ECO:0000256" key="11">
    <source>
        <dbReference type="PROSITE-ProRule" id="PRU01360"/>
    </source>
</evidence>
<evidence type="ECO:0000256" key="8">
    <source>
        <dbReference type="ARBA" id="ARBA00023065"/>
    </source>
</evidence>
<evidence type="ECO:0000256" key="7">
    <source>
        <dbReference type="ARBA" id="ARBA00023004"/>
    </source>
</evidence>
<evidence type="ECO:0000256" key="10">
    <source>
        <dbReference type="ARBA" id="ARBA00023237"/>
    </source>
</evidence>
<keyword evidence="3 11" id="KW-1134">Transmembrane beta strand</keyword>
<evidence type="ECO:0000256" key="5">
    <source>
        <dbReference type="ARBA" id="ARBA00022692"/>
    </source>
</evidence>
<dbReference type="GO" id="GO:0009279">
    <property type="term" value="C:cell outer membrane"/>
    <property type="evidence" value="ECO:0007669"/>
    <property type="project" value="UniProtKB-SubCell"/>
</dbReference>
<dbReference type="Gene3D" id="2.170.130.10">
    <property type="entry name" value="TonB-dependent receptor, plug domain"/>
    <property type="match status" value="1"/>
</dbReference>
<dbReference type="Gene3D" id="2.40.170.20">
    <property type="entry name" value="TonB-dependent receptor, beta-barrel domain"/>
    <property type="match status" value="1"/>
</dbReference>
<keyword evidence="14" id="KW-1185">Reference proteome</keyword>
<dbReference type="SUPFAM" id="SSF49464">
    <property type="entry name" value="Carboxypeptidase regulatory domain-like"/>
    <property type="match status" value="1"/>
</dbReference>
<dbReference type="Gene3D" id="2.60.40.1120">
    <property type="entry name" value="Carboxypeptidase-like, regulatory domain"/>
    <property type="match status" value="1"/>
</dbReference>
<name>A0A1H6ZEG2_9BACT</name>
<sequence length="1206" mass="131178">MKITSKMLCYPILGLICSQSPVEARIMASFPKTANVLLDAHQKRPNHVLLKDCLRDLETKFNVSIAYQTELLENVEIDSKVINSIEKDASIEKRLDRILKDLKITYQKSREGFYVLYKEGNSSNKQAGNTINPSALLKADATESYQNKAFGISGKVVDKVNGAAIPGVNILLKGSNIGTTTDVDGAYRLDVPTTDGTLVYSYIGFVTQEIPIANKSVIDVILNENVQALSEVVVTALGFKEAADRLGSTSSKVSGDAITKSGETSLINGLSGKAAGVQISRAAADPGAASFIQIRGQNTLTGNTQPLVVVDGIPISSTTEGGTSGGVVPQSRLNDINPNDIASMQILKGASAAALWGSRAANGVILITTKKGAEGNKMNISFTSTYSADQINGYHPFQNKFGQGSAGLYNPNGANAWGDKIDARAGGADDVNTTGQYFEAQDGTKYYPIIKKNSKETYNQSNYDKVFRTGSYYDNALSLSGGDQKTTFFFSIGDVRQKGVQRGNSTYNRTTLRFNAERKFNDVVRLAISTAYTKSYSDRIQRGNNLAGAMVGLARNPADFDISDYKGSYYSSPTASPILGRQRGYRSYLGAVINPANNNALWSLYEQQNSTDVNRFMNSAELGIKPAKWLDIIARAGLDTYTDEQINYFPVNDITGAGTGQYQEQTTREAQVNGDLLARATKDFGSNFTSTYVLGFNINNRKYNNMGVTINNFLVADAPANFANATSLNRTPVNLKTEVRTIRTYATASFGAYDALFLNLSAAAESASSFGALSEKTFYYPSADVAWLFTRLKSIEDNRVLNFGKLRASYGVVGVQPLPYRSNTIFSSTVYSANPWGDNLVGSQFGNGAYSQGASLGDQYLKPERKTEYEIGADLRFFNSRLRTGLTYYNNKIRDVLVPVTLAPSTGFATKYTNAAELQNKGFEADLTYDVIKKGDLTWSLRGNFTRNRSKVLDLAGTQSLYLVGGIENFLDARAVVGQPTGVFWSSKYALNDDGTKKLDANGFPTADPVTGVVGDPNPDWIGGFGTSLSYKKFSLDVLFETSQGGDYFSGTRGVMYNFGTHGDTGNEVTLTQDTKNYAGKTLTAGSTVRGNLQDFGAGPVLMDESWYTTLGSGFGSLKEQFVEDGSWTRLRQLSLSYRLDSEKFRKVTKLQSIEFSATGRNLILWTKVVGIDPDTNLSGTPAGRNMDYFNSPGTRSYIFSLKVNY</sequence>
<evidence type="ECO:0000313" key="13">
    <source>
        <dbReference type="EMBL" id="SEJ47930.1"/>
    </source>
</evidence>
<evidence type="ECO:0000256" key="9">
    <source>
        <dbReference type="ARBA" id="ARBA00023136"/>
    </source>
</evidence>
<dbReference type="PROSITE" id="PS52016">
    <property type="entry name" value="TONB_DEPENDENT_REC_3"/>
    <property type="match status" value="1"/>
</dbReference>
<protein>
    <submittedName>
        <fullName evidence="13">TonB-linked outer membrane protein, SusC/RagA family</fullName>
    </submittedName>
</protein>
<gene>
    <name evidence="13" type="ORF">SAMN04487995_4904</name>
</gene>
<keyword evidence="10 11" id="KW-0998">Cell outer membrane</keyword>
<dbReference type="AlphaFoldDB" id="A0A1H6ZEG2"/>
<dbReference type="NCBIfam" id="TIGR04056">
    <property type="entry name" value="OMP_RagA_SusC"/>
    <property type="match status" value="1"/>
</dbReference>
<dbReference type="PANTHER" id="PTHR32552:SF68">
    <property type="entry name" value="FERRICHROME OUTER MEMBRANE TRANSPORTER_PHAGE RECEPTOR"/>
    <property type="match status" value="1"/>
</dbReference>
<evidence type="ECO:0000256" key="6">
    <source>
        <dbReference type="ARBA" id="ARBA00022729"/>
    </source>
</evidence>
<dbReference type="InterPro" id="IPR023997">
    <property type="entry name" value="TonB-dep_OMP_SusC/RagA_CS"/>
</dbReference>
<dbReference type="InterPro" id="IPR039426">
    <property type="entry name" value="TonB-dep_rcpt-like"/>
</dbReference>
<evidence type="ECO:0000256" key="4">
    <source>
        <dbReference type="ARBA" id="ARBA00022496"/>
    </source>
</evidence>
<organism evidence="13 14">
    <name type="scientific">Dyadobacter koreensis</name>
    <dbReference type="NCBI Taxonomy" id="408657"/>
    <lineage>
        <taxon>Bacteria</taxon>
        <taxon>Pseudomonadati</taxon>
        <taxon>Bacteroidota</taxon>
        <taxon>Cytophagia</taxon>
        <taxon>Cytophagales</taxon>
        <taxon>Spirosomataceae</taxon>
        <taxon>Dyadobacter</taxon>
    </lineage>
</organism>
<comment type="subcellular location">
    <subcellularLocation>
        <location evidence="1 11">Cell outer membrane</location>
        <topology evidence="1 11">Multi-pass membrane protein</topology>
    </subcellularLocation>
</comment>
<accession>A0A1H6ZEG2</accession>
<keyword evidence="9 11" id="KW-0472">Membrane</keyword>